<dbReference type="PROSITE" id="PS50089">
    <property type="entry name" value="ZF_RING_2"/>
    <property type="match status" value="1"/>
</dbReference>
<feature type="transmembrane region" description="Helical" evidence="15">
    <location>
        <begin position="38"/>
        <end position="58"/>
    </location>
</feature>
<accession>A0A0E0G6R6</accession>
<evidence type="ECO:0000256" key="7">
    <source>
        <dbReference type="ARBA" id="ARBA00022723"/>
    </source>
</evidence>
<keyword evidence="7" id="KW-0479">Metal-binding</keyword>
<evidence type="ECO:0000259" key="16">
    <source>
        <dbReference type="PROSITE" id="PS50089"/>
    </source>
</evidence>
<name>A0A0E0G6R6_ORYNI</name>
<dbReference type="eggNOG" id="KOG0800">
    <property type="taxonomic scope" value="Eukaryota"/>
</dbReference>
<dbReference type="EnsemblPlants" id="ONIVA02G18440.1">
    <property type="protein sequence ID" value="ONIVA02G18440.1"/>
    <property type="gene ID" value="ONIVA02G18440"/>
</dbReference>
<feature type="compositionally biased region" description="Low complexity" evidence="14">
    <location>
        <begin position="176"/>
        <end position="188"/>
    </location>
</feature>
<reference evidence="17" key="2">
    <citation type="submission" date="2018-04" db="EMBL/GenBank/DDBJ databases">
        <title>OnivRS2 (Oryza nivara Reference Sequence Version 2).</title>
        <authorList>
            <person name="Zhang J."/>
            <person name="Kudrna D."/>
            <person name="Lee S."/>
            <person name="Talag J."/>
            <person name="Rajasekar S."/>
            <person name="Welchert J."/>
            <person name="Hsing Y.-I."/>
            <person name="Wing R.A."/>
        </authorList>
    </citation>
    <scope>NUCLEOTIDE SEQUENCE [LARGE SCALE GENOMIC DNA]</scope>
    <source>
        <strain evidence="17">SL10</strain>
    </source>
</reference>
<dbReference type="GO" id="GO:0008270">
    <property type="term" value="F:zinc ion binding"/>
    <property type="evidence" value="ECO:0007669"/>
    <property type="project" value="UniProtKB-KW"/>
</dbReference>
<evidence type="ECO:0000256" key="3">
    <source>
        <dbReference type="ARBA" id="ARBA00004906"/>
    </source>
</evidence>
<evidence type="ECO:0000256" key="4">
    <source>
        <dbReference type="ARBA" id="ARBA00012483"/>
    </source>
</evidence>
<evidence type="ECO:0000256" key="14">
    <source>
        <dbReference type="SAM" id="MobiDB-lite"/>
    </source>
</evidence>
<evidence type="ECO:0000256" key="12">
    <source>
        <dbReference type="ARBA" id="ARBA00023136"/>
    </source>
</evidence>
<dbReference type="AlphaFoldDB" id="A0A0E0G6R6"/>
<dbReference type="Proteomes" id="UP000006591">
    <property type="component" value="Chromosome 2"/>
</dbReference>
<dbReference type="FunFam" id="3.30.40.10:FF:000187">
    <property type="entry name" value="E3 ubiquitin-protein ligase ATL6"/>
    <property type="match status" value="1"/>
</dbReference>
<keyword evidence="6 15" id="KW-0812">Transmembrane</keyword>
<dbReference type="SMART" id="SM00184">
    <property type="entry name" value="RING"/>
    <property type="match status" value="1"/>
</dbReference>
<dbReference type="PANTHER" id="PTHR46913">
    <property type="entry name" value="RING-H2 FINGER PROTEIN ATL16"/>
    <property type="match status" value="1"/>
</dbReference>
<evidence type="ECO:0000256" key="13">
    <source>
        <dbReference type="PROSITE-ProRule" id="PRU00175"/>
    </source>
</evidence>
<organism evidence="17">
    <name type="scientific">Oryza nivara</name>
    <name type="common">Indian wild rice</name>
    <name type="synonym">Oryza sativa f. spontanea</name>
    <dbReference type="NCBI Taxonomy" id="4536"/>
    <lineage>
        <taxon>Eukaryota</taxon>
        <taxon>Viridiplantae</taxon>
        <taxon>Streptophyta</taxon>
        <taxon>Embryophyta</taxon>
        <taxon>Tracheophyta</taxon>
        <taxon>Spermatophyta</taxon>
        <taxon>Magnoliopsida</taxon>
        <taxon>Liliopsida</taxon>
        <taxon>Poales</taxon>
        <taxon>Poaceae</taxon>
        <taxon>BOP clade</taxon>
        <taxon>Oryzoideae</taxon>
        <taxon>Oryzeae</taxon>
        <taxon>Oryzinae</taxon>
        <taxon>Oryza</taxon>
    </lineage>
</organism>
<dbReference type="Gene3D" id="3.30.40.10">
    <property type="entry name" value="Zinc/RING finger domain, C3HC4 (zinc finger)"/>
    <property type="match status" value="1"/>
</dbReference>
<keyword evidence="8 13" id="KW-0863">Zinc-finger</keyword>
<dbReference type="GO" id="GO:0061630">
    <property type="term" value="F:ubiquitin protein ligase activity"/>
    <property type="evidence" value="ECO:0007669"/>
    <property type="project" value="UniProtKB-EC"/>
</dbReference>
<evidence type="ECO:0000256" key="1">
    <source>
        <dbReference type="ARBA" id="ARBA00000900"/>
    </source>
</evidence>
<dbReference type="PANTHER" id="PTHR46913:SF21">
    <property type="entry name" value="RING-TYPE E3 UBIQUITIN TRANSFERASE"/>
    <property type="match status" value="1"/>
</dbReference>
<dbReference type="EC" id="2.3.2.27" evidence="4"/>
<comment type="subcellular location">
    <subcellularLocation>
        <location evidence="2">Membrane</location>
        <topology evidence="2">Single-pass membrane protein</topology>
    </subcellularLocation>
</comment>
<evidence type="ECO:0000256" key="10">
    <source>
        <dbReference type="ARBA" id="ARBA00022833"/>
    </source>
</evidence>
<dbReference type="HOGENOM" id="CLU_013137_15_9_1"/>
<dbReference type="InterPro" id="IPR013083">
    <property type="entry name" value="Znf_RING/FYVE/PHD"/>
</dbReference>
<evidence type="ECO:0000256" key="8">
    <source>
        <dbReference type="ARBA" id="ARBA00022771"/>
    </source>
</evidence>
<sequence length="199" mass="19305">MSSTAAGGAPGPAAQRHGGGGGGGGCCSSGVTLELVGAFTAVCLVLYGVILYFNYLYVRWSGRDGVHRTSGGGGGGGGGAAARKRGGGGGLDKAALAAIPVFRFKASASAAALGGGEAECAVCLSGMQDGDAVRALPGCGHAFHAGCVDAWLRAHGTCPVCRARPAVPPPPPAKPPCLKAPEPAAAAAGRQPVDLESQV</sequence>
<evidence type="ECO:0000313" key="17">
    <source>
        <dbReference type="EnsemblPlants" id="ONIVA02G18440.1"/>
    </source>
</evidence>
<keyword evidence="11 15" id="KW-1133">Transmembrane helix</keyword>
<keyword evidence="9" id="KW-0833">Ubl conjugation pathway</keyword>
<keyword evidence="12 15" id="KW-0472">Membrane</keyword>
<feature type="domain" description="RING-type" evidence="16">
    <location>
        <begin position="120"/>
        <end position="162"/>
    </location>
</feature>
<evidence type="ECO:0000313" key="18">
    <source>
        <dbReference type="Proteomes" id="UP000006591"/>
    </source>
</evidence>
<evidence type="ECO:0000256" key="15">
    <source>
        <dbReference type="SAM" id="Phobius"/>
    </source>
</evidence>
<dbReference type="Gramene" id="ONIVA02G18440.1">
    <property type="protein sequence ID" value="ONIVA02G18440.1"/>
    <property type="gene ID" value="ONIVA02G18440"/>
</dbReference>
<keyword evidence="5" id="KW-0808">Transferase</keyword>
<comment type="catalytic activity">
    <reaction evidence="1">
        <text>S-ubiquitinyl-[E2 ubiquitin-conjugating enzyme]-L-cysteine + [acceptor protein]-L-lysine = [E2 ubiquitin-conjugating enzyme]-L-cysteine + N(6)-ubiquitinyl-[acceptor protein]-L-lysine.</text>
        <dbReference type="EC" id="2.3.2.27"/>
    </reaction>
</comment>
<proteinExistence type="predicted"/>
<evidence type="ECO:0000256" key="5">
    <source>
        <dbReference type="ARBA" id="ARBA00022679"/>
    </source>
</evidence>
<comment type="pathway">
    <text evidence="3">Protein modification; protein ubiquitination.</text>
</comment>
<evidence type="ECO:0000256" key="11">
    <source>
        <dbReference type="ARBA" id="ARBA00022989"/>
    </source>
</evidence>
<dbReference type="SUPFAM" id="SSF57850">
    <property type="entry name" value="RING/U-box"/>
    <property type="match status" value="1"/>
</dbReference>
<dbReference type="GO" id="GO:0016020">
    <property type="term" value="C:membrane"/>
    <property type="evidence" value="ECO:0007669"/>
    <property type="project" value="UniProtKB-SubCell"/>
</dbReference>
<feature type="region of interest" description="Disordered" evidence="14">
    <location>
        <begin position="169"/>
        <end position="199"/>
    </location>
</feature>
<evidence type="ECO:0000256" key="6">
    <source>
        <dbReference type="ARBA" id="ARBA00022692"/>
    </source>
</evidence>
<dbReference type="STRING" id="4536.A0A0E0G6R6"/>
<dbReference type="InterPro" id="IPR044600">
    <property type="entry name" value="ATL1/ATL16-like"/>
</dbReference>
<dbReference type="OMA" id="IPVFRFK"/>
<dbReference type="InterPro" id="IPR001841">
    <property type="entry name" value="Znf_RING"/>
</dbReference>
<keyword evidence="10" id="KW-0862">Zinc</keyword>
<dbReference type="GO" id="GO:0016567">
    <property type="term" value="P:protein ubiquitination"/>
    <property type="evidence" value="ECO:0007669"/>
    <property type="project" value="InterPro"/>
</dbReference>
<protein>
    <recommendedName>
        <fullName evidence="4">RING-type E3 ubiquitin transferase</fullName>
        <ecNumber evidence="4">2.3.2.27</ecNumber>
    </recommendedName>
</protein>
<keyword evidence="18" id="KW-1185">Reference proteome</keyword>
<evidence type="ECO:0000256" key="2">
    <source>
        <dbReference type="ARBA" id="ARBA00004167"/>
    </source>
</evidence>
<dbReference type="Pfam" id="PF13639">
    <property type="entry name" value="zf-RING_2"/>
    <property type="match status" value="1"/>
</dbReference>
<evidence type="ECO:0000256" key="9">
    <source>
        <dbReference type="ARBA" id="ARBA00022786"/>
    </source>
</evidence>
<reference evidence="17" key="1">
    <citation type="submission" date="2015-04" db="UniProtKB">
        <authorList>
            <consortium name="EnsemblPlants"/>
        </authorList>
    </citation>
    <scope>IDENTIFICATION</scope>
    <source>
        <strain evidence="17">SL10</strain>
    </source>
</reference>